<organism evidence="1 2">
    <name type="scientific">Enterococcus durans</name>
    <dbReference type="NCBI Taxonomy" id="53345"/>
    <lineage>
        <taxon>Bacteria</taxon>
        <taxon>Bacillati</taxon>
        <taxon>Bacillota</taxon>
        <taxon>Bacilli</taxon>
        <taxon>Lactobacillales</taxon>
        <taxon>Enterococcaceae</taxon>
        <taxon>Enterococcus</taxon>
    </lineage>
</organism>
<protein>
    <submittedName>
        <fullName evidence="1">Uncharacterized protein</fullName>
    </submittedName>
</protein>
<name>A0A377KHC0_9ENTE</name>
<reference evidence="1 2" key="1">
    <citation type="submission" date="2018-06" db="EMBL/GenBank/DDBJ databases">
        <authorList>
            <consortium name="Pathogen Informatics"/>
            <person name="Doyle S."/>
        </authorList>
    </citation>
    <scope>NUCLEOTIDE SEQUENCE [LARGE SCALE GENOMIC DNA]</scope>
    <source>
        <strain evidence="1 2">NCTC8129</strain>
    </source>
</reference>
<accession>A0A377KHC0</accession>
<evidence type="ECO:0000313" key="2">
    <source>
        <dbReference type="Proteomes" id="UP000254070"/>
    </source>
</evidence>
<dbReference type="Proteomes" id="UP000254070">
    <property type="component" value="Unassembled WGS sequence"/>
</dbReference>
<sequence length="60" mass="6971">MKNIPITPDLQQSFNYIKANSLIKERQKSSSHIEGGECMIEKKSKWLMKKRMTCGIRCLV</sequence>
<dbReference type="AlphaFoldDB" id="A0A377KHC0"/>
<proteinExistence type="predicted"/>
<gene>
    <name evidence="1" type="ORF">NCTC8129_00705</name>
</gene>
<evidence type="ECO:0000313" key="1">
    <source>
        <dbReference type="EMBL" id="STP28568.1"/>
    </source>
</evidence>
<dbReference type="EMBL" id="UGIF01000002">
    <property type="protein sequence ID" value="STP28568.1"/>
    <property type="molecule type" value="Genomic_DNA"/>
</dbReference>